<feature type="modified residue" description="4-aspartylphosphate" evidence="10">
    <location>
        <position position="56"/>
    </location>
</feature>
<dbReference type="SMART" id="SM00448">
    <property type="entry name" value="REC"/>
    <property type="match status" value="1"/>
</dbReference>
<evidence type="ECO:0000256" key="2">
    <source>
        <dbReference type="ARBA" id="ARBA00022490"/>
    </source>
</evidence>
<comment type="caution">
    <text evidence="12">The sequence shown here is derived from an EMBL/GenBank/DDBJ whole genome shotgun (WGS) entry which is preliminary data.</text>
</comment>
<sequence>MTLIRTLVVDDEPDVVAVNVGFLGTHRSFDVVGTAHTGTTALAQITALRPEMVLLDIHLPDLSGIEVLRAARNLPGTPVDIIAITAAREIETVRAAMAGGVHDYLVKPFSGRVLRERLDAYVEYRARVADHSVTQAGLDQAGIDRLLAPREPSRQPVTVADPLPKGLSRLTLESVVGALQSSPEPASASGIADRLGLSRVSARRYLEFLVGRGLARITPRYGTAGRPEKFYRWGPG</sequence>
<keyword evidence="6 9" id="KW-0238">DNA-binding</keyword>
<evidence type="ECO:0000256" key="3">
    <source>
        <dbReference type="ARBA" id="ARBA00022553"/>
    </source>
</evidence>
<dbReference type="Pfam" id="PF00072">
    <property type="entry name" value="Response_reg"/>
    <property type="match status" value="1"/>
</dbReference>
<organism evidence="12 13">
    <name type="scientific">Citricoccus nitrophenolicus</name>
    <dbReference type="NCBI Taxonomy" id="863575"/>
    <lineage>
        <taxon>Bacteria</taxon>
        <taxon>Bacillati</taxon>
        <taxon>Actinomycetota</taxon>
        <taxon>Actinomycetes</taxon>
        <taxon>Micrococcales</taxon>
        <taxon>Micrococcaceae</taxon>
        <taxon>Citricoccus</taxon>
    </lineage>
</organism>
<evidence type="ECO:0000256" key="10">
    <source>
        <dbReference type="PROSITE-ProRule" id="PRU00169"/>
    </source>
</evidence>
<keyword evidence="13" id="KW-1185">Reference proteome</keyword>
<dbReference type="InterPro" id="IPR001789">
    <property type="entry name" value="Sig_transdc_resp-reg_receiver"/>
</dbReference>
<dbReference type="InterPro" id="IPR005471">
    <property type="entry name" value="Tscrpt_reg_IclR_N"/>
</dbReference>
<keyword evidence="8 9" id="KW-0804">Transcription</keyword>
<name>A0ABV0IF33_9MICC</name>
<protein>
    <recommendedName>
        <fullName evidence="9">Transcriptional regulatory protein</fullName>
    </recommendedName>
</protein>
<gene>
    <name evidence="12" type="ORF">ABDK96_03605</name>
</gene>
<evidence type="ECO:0000256" key="9">
    <source>
        <dbReference type="PIRNR" id="PIRNR006171"/>
    </source>
</evidence>
<keyword evidence="2 9" id="KW-0963">Cytoplasm</keyword>
<dbReference type="InterPro" id="IPR036390">
    <property type="entry name" value="WH_DNA-bd_sf"/>
</dbReference>
<feature type="domain" description="Response regulatory" evidence="11">
    <location>
        <begin position="5"/>
        <end position="122"/>
    </location>
</feature>
<dbReference type="PANTHER" id="PTHR45526:SF1">
    <property type="entry name" value="TRANSCRIPTIONAL REGULATORY PROTEIN DCUR-RELATED"/>
    <property type="match status" value="1"/>
</dbReference>
<dbReference type="Pfam" id="PF09339">
    <property type="entry name" value="HTH_IclR"/>
    <property type="match status" value="1"/>
</dbReference>
<dbReference type="SUPFAM" id="SSF46785">
    <property type="entry name" value="Winged helix' DNA-binding domain"/>
    <property type="match status" value="1"/>
</dbReference>
<reference evidence="12 13" key="1">
    <citation type="submission" date="2024-05" db="EMBL/GenBank/DDBJ databases">
        <authorList>
            <person name="Yi C."/>
        </authorList>
    </citation>
    <scope>NUCLEOTIDE SEQUENCE [LARGE SCALE GENOMIC DNA]</scope>
    <source>
        <strain evidence="12 13">XS13</strain>
    </source>
</reference>
<evidence type="ECO:0000256" key="1">
    <source>
        <dbReference type="ARBA" id="ARBA00004496"/>
    </source>
</evidence>
<proteinExistence type="predicted"/>
<evidence type="ECO:0000256" key="7">
    <source>
        <dbReference type="ARBA" id="ARBA00023159"/>
    </source>
</evidence>
<dbReference type="InterPro" id="IPR051271">
    <property type="entry name" value="2C-system_Tx_regulators"/>
</dbReference>
<evidence type="ECO:0000256" key="8">
    <source>
        <dbReference type="ARBA" id="ARBA00023163"/>
    </source>
</evidence>
<keyword evidence="3 10" id="KW-0597">Phosphoprotein</keyword>
<dbReference type="Gene3D" id="3.40.50.2300">
    <property type="match status" value="1"/>
</dbReference>
<dbReference type="InterPro" id="IPR024187">
    <property type="entry name" value="Sig_transdc_resp-reg_cit/mal"/>
</dbReference>
<evidence type="ECO:0000313" key="13">
    <source>
        <dbReference type="Proteomes" id="UP001484097"/>
    </source>
</evidence>
<evidence type="ECO:0000259" key="11">
    <source>
        <dbReference type="PROSITE" id="PS50110"/>
    </source>
</evidence>
<dbReference type="SUPFAM" id="SSF52172">
    <property type="entry name" value="CheY-like"/>
    <property type="match status" value="1"/>
</dbReference>
<dbReference type="RefSeq" id="WP_309808604.1">
    <property type="nucleotide sequence ID" value="NZ_JBDXMX010000001.1"/>
</dbReference>
<dbReference type="Proteomes" id="UP001484097">
    <property type="component" value="Unassembled WGS sequence"/>
</dbReference>
<evidence type="ECO:0000256" key="5">
    <source>
        <dbReference type="ARBA" id="ARBA00023015"/>
    </source>
</evidence>
<evidence type="ECO:0000256" key="6">
    <source>
        <dbReference type="ARBA" id="ARBA00023125"/>
    </source>
</evidence>
<dbReference type="EMBL" id="JBDXMX010000001">
    <property type="protein sequence ID" value="MEO9246761.1"/>
    <property type="molecule type" value="Genomic_DNA"/>
</dbReference>
<keyword evidence="4 9" id="KW-0902">Two-component regulatory system</keyword>
<dbReference type="PIRSF" id="PIRSF006171">
    <property type="entry name" value="RR_citrat_malat"/>
    <property type="match status" value="1"/>
</dbReference>
<accession>A0ABV0IF33</accession>
<evidence type="ECO:0000313" key="12">
    <source>
        <dbReference type="EMBL" id="MEO9246761.1"/>
    </source>
</evidence>
<keyword evidence="7 9" id="KW-0010">Activator</keyword>
<evidence type="ECO:0000256" key="4">
    <source>
        <dbReference type="ARBA" id="ARBA00023012"/>
    </source>
</evidence>
<comment type="subcellular location">
    <subcellularLocation>
        <location evidence="1 9">Cytoplasm</location>
    </subcellularLocation>
</comment>
<dbReference type="PANTHER" id="PTHR45526">
    <property type="entry name" value="TRANSCRIPTIONAL REGULATORY PROTEIN DPIA"/>
    <property type="match status" value="1"/>
</dbReference>
<keyword evidence="5 9" id="KW-0805">Transcription regulation</keyword>
<dbReference type="PROSITE" id="PS50110">
    <property type="entry name" value="RESPONSE_REGULATORY"/>
    <property type="match status" value="1"/>
</dbReference>
<dbReference type="InterPro" id="IPR011006">
    <property type="entry name" value="CheY-like_superfamily"/>
</dbReference>